<dbReference type="Gene3D" id="3.40.50.1820">
    <property type="entry name" value="alpha/beta hydrolase"/>
    <property type="match status" value="1"/>
</dbReference>
<dbReference type="InterPro" id="IPR050300">
    <property type="entry name" value="GDXG_lipolytic_enzyme"/>
</dbReference>
<evidence type="ECO:0000313" key="5">
    <source>
        <dbReference type="Proteomes" id="UP000642748"/>
    </source>
</evidence>
<reference evidence="4" key="1">
    <citation type="submission" date="2021-01" db="EMBL/GenBank/DDBJ databases">
        <title>Whole genome shotgun sequence of Rugosimonospora africana NBRC 104875.</title>
        <authorList>
            <person name="Komaki H."/>
            <person name="Tamura T."/>
        </authorList>
    </citation>
    <scope>NUCLEOTIDE SEQUENCE</scope>
    <source>
        <strain evidence="4">NBRC 104875</strain>
    </source>
</reference>
<dbReference type="GO" id="GO:0016787">
    <property type="term" value="F:hydrolase activity"/>
    <property type="evidence" value="ECO:0007669"/>
    <property type="project" value="UniProtKB-KW"/>
</dbReference>
<keyword evidence="1" id="KW-0378">Hydrolase</keyword>
<dbReference type="InterPro" id="IPR013094">
    <property type="entry name" value="AB_hydrolase_3"/>
</dbReference>
<dbReference type="AlphaFoldDB" id="A0A8J3QY36"/>
<feature type="compositionally biased region" description="Polar residues" evidence="2">
    <location>
        <begin position="1"/>
        <end position="10"/>
    </location>
</feature>
<evidence type="ECO:0000256" key="1">
    <source>
        <dbReference type="ARBA" id="ARBA00022801"/>
    </source>
</evidence>
<feature type="region of interest" description="Disordered" evidence="2">
    <location>
        <begin position="1"/>
        <end position="20"/>
    </location>
</feature>
<accession>A0A8J3QY36</accession>
<name>A0A8J3QY36_9ACTN</name>
<sequence length="332" mass="34510">MTDTTASTDQIGPPPPYDPELAESAAVFAEVMPSPTTPNLISAFRSGPTGVEPSSGDELSRGGEFQIFERTVPGPAGESDITLLVCRPTGASAPTPAIYAMHGGGMILGDRRTNLPDMVDLAASVGAAVISVEYRLAPEHPHPAPIEDCYAGLVWVAANATELNIDPGRLVVAGASSGGGLAAAVALLARDRGGPELAGQLLLAPMLDDRDDTPSVRQMASRDMWDHTLMDSGWTALLGDARGGPDVSPYAAPARATDLSGLPPAFIYGGSVETVRDEDVAYASAIWRAGGQAELHVWSGGFHGFDLMAPQAAVSQAAKAARTSWMRRIVKV</sequence>
<dbReference type="Pfam" id="PF07859">
    <property type="entry name" value="Abhydrolase_3"/>
    <property type="match status" value="1"/>
</dbReference>
<keyword evidence="5" id="KW-1185">Reference proteome</keyword>
<evidence type="ECO:0000259" key="3">
    <source>
        <dbReference type="Pfam" id="PF07859"/>
    </source>
</evidence>
<organism evidence="4 5">
    <name type="scientific">Rugosimonospora africana</name>
    <dbReference type="NCBI Taxonomy" id="556532"/>
    <lineage>
        <taxon>Bacteria</taxon>
        <taxon>Bacillati</taxon>
        <taxon>Actinomycetota</taxon>
        <taxon>Actinomycetes</taxon>
        <taxon>Micromonosporales</taxon>
        <taxon>Micromonosporaceae</taxon>
        <taxon>Rugosimonospora</taxon>
    </lineage>
</organism>
<dbReference type="EMBL" id="BONZ01000046">
    <property type="protein sequence ID" value="GIH16791.1"/>
    <property type="molecule type" value="Genomic_DNA"/>
</dbReference>
<evidence type="ECO:0000256" key="2">
    <source>
        <dbReference type="SAM" id="MobiDB-lite"/>
    </source>
</evidence>
<dbReference type="RefSeq" id="WP_239133872.1">
    <property type="nucleotide sequence ID" value="NZ_BONZ01000046.1"/>
</dbReference>
<dbReference type="Proteomes" id="UP000642748">
    <property type="component" value="Unassembled WGS sequence"/>
</dbReference>
<protein>
    <submittedName>
        <fullName evidence="4">Esterase</fullName>
    </submittedName>
</protein>
<feature type="domain" description="Alpha/beta hydrolase fold-3" evidence="3">
    <location>
        <begin position="100"/>
        <end position="305"/>
    </location>
</feature>
<gene>
    <name evidence="4" type="ORF">Raf01_49630</name>
</gene>
<dbReference type="InterPro" id="IPR029058">
    <property type="entry name" value="AB_hydrolase_fold"/>
</dbReference>
<dbReference type="PANTHER" id="PTHR48081">
    <property type="entry name" value="AB HYDROLASE SUPERFAMILY PROTEIN C4A8.06C"/>
    <property type="match status" value="1"/>
</dbReference>
<evidence type="ECO:0000313" key="4">
    <source>
        <dbReference type="EMBL" id="GIH16791.1"/>
    </source>
</evidence>
<proteinExistence type="predicted"/>
<comment type="caution">
    <text evidence="4">The sequence shown here is derived from an EMBL/GenBank/DDBJ whole genome shotgun (WGS) entry which is preliminary data.</text>
</comment>
<dbReference type="SUPFAM" id="SSF53474">
    <property type="entry name" value="alpha/beta-Hydrolases"/>
    <property type="match status" value="1"/>
</dbReference>
<dbReference type="PANTHER" id="PTHR48081:SF8">
    <property type="entry name" value="ALPHA_BETA HYDROLASE FOLD-3 DOMAIN-CONTAINING PROTEIN-RELATED"/>
    <property type="match status" value="1"/>
</dbReference>